<dbReference type="EMBL" id="CP013232">
    <property type="protein sequence ID" value="AMO93247.1"/>
    <property type="molecule type" value="Genomic_DNA"/>
</dbReference>
<feature type="domain" description="Carbamoyltransferase C-terminal" evidence="3">
    <location>
        <begin position="393"/>
        <end position="562"/>
    </location>
</feature>
<dbReference type="Proteomes" id="UP000072421">
    <property type="component" value="Chromosome"/>
</dbReference>
<dbReference type="InterPro" id="IPR031730">
    <property type="entry name" value="Carbam_trans_C"/>
</dbReference>
<dbReference type="InterPro" id="IPR051338">
    <property type="entry name" value="NodU/CmcH_Carbamoyltrnsfr"/>
</dbReference>
<sequence length="573" mass="64385">MNILGLNYIFHDSSACIVSNGVLEIAIEEERLTGEKHSQRFPEQAIHRCMKVTGLVPDDINHIAVSFNPQKNILEKALYAVSLTKNALPFISYEFVRLRARQDAFRAWYTKTWGRGVRRPRVHFIDHHLSHIGGSYFVSPFTDAALLSVDGWGEWSTTWMGFANGSTLQQIGGSNFPHSLGCFYTAATEFCGFKPNYDEGKTMGLAPLGDPERFYKDVDALVSIGSNGQVFLDLSQFQFQKFGGRFCSPAFHKKFGAPRAPGEEIQRHHEDVAAAFQKVLEEKLITLCRHLEKRGKSRNLVLAGGVALNSVANGRILRETAFDDVYVMPGAGDNGTCIGAAYQLYNGVLKQPRSFHHDHPYIGTDYSNDEIEKTLRQAKVSYRRASDVCSDVAQLLRQGKIVGWFQGRMEFGPRALGGRSILADPTRPGMKDKINSEVKHRERYRPFAPSVPLEDASRYFVFDGESPFMLMVCDVQLEYHQILPSITHVDGTARLQTVTQDGNEKYYRLLKEFGKLSDVPVLLNTSFNIMDQPIVESPISALRCFFSTGLDVLSIGDFILEKAPDLHRTEQYC</sequence>
<dbReference type="Pfam" id="PF02543">
    <property type="entry name" value="Carbam_trans_N"/>
    <property type="match status" value="1"/>
</dbReference>
<keyword evidence="4" id="KW-0808">Transferase</keyword>
<protein>
    <submittedName>
        <fullName evidence="4">Carbamoyltransferase family protein</fullName>
    </submittedName>
</protein>
<proteinExistence type="inferred from homology"/>
<reference evidence="4 5" key="1">
    <citation type="submission" date="2015-11" db="EMBL/GenBank/DDBJ databases">
        <title>Exploring the genomic traits of fungus-feeding bacterial genus Collimonas.</title>
        <authorList>
            <person name="Song C."/>
            <person name="Schmidt R."/>
            <person name="de Jager V."/>
            <person name="Krzyzanowska D."/>
            <person name="Jongedijk E."/>
            <person name="Cankar K."/>
            <person name="Beekwilder J."/>
            <person name="van Veen A."/>
            <person name="de Boer W."/>
            <person name="van Veen J.A."/>
            <person name="Garbeva P."/>
        </authorList>
    </citation>
    <scope>NUCLEOTIDE SEQUENCE [LARGE SCALE GENOMIC DNA]</scope>
    <source>
        <strain evidence="4 5">Ter6</strain>
    </source>
</reference>
<dbReference type="Gene3D" id="3.30.420.40">
    <property type="match status" value="2"/>
</dbReference>
<dbReference type="Gene3D" id="3.90.870.20">
    <property type="entry name" value="Carbamoyltransferase, C-terminal domain"/>
    <property type="match status" value="1"/>
</dbReference>
<dbReference type="InterPro" id="IPR003696">
    <property type="entry name" value="Carbtransf_dom"/>
</dbReference>
<dbReference type="InterPro" id="IPR038152">
    <property type="entry name" value="Carbam_trans_C_sf"/>
</dbReference>
<dbReference type="OrthoDB" id="9780777at2"/>
<dbReference type="GO" id="GO:0016740">
    <property type="term" value="F:transferase activity"/>
    <property type="evidence" value="ECO:0007669"/>
    <property type="project" value="UniProtKB-KW"/>
</dbReference>
<accession>A0A127P681</accession>
<dbReference type="SUPFAM" id="SSF53067">
    <property type="entry name" value="Actin-like ATPase domain"/>
    <property type="match status" value="1"/>
</dbReference>
<dbReference type="PATRIC" id="fig|158899.10.peg.530"/>
<dbReference type="AlphaFoldDB" id="A0A127P681"/>
<dbReference type="CDD" id="cd24098">
    <property type="entry name" value="ASKHA_NBD_TobZ_N"/>
    <property type="match status" value="1"/>
</dbReference>
<dbReference type="InterPro" id="IPR043129">
    <property type="entry name" value="ATPase_NBD"/>
</dbReference>
<evidence type="ECO:0000313" key="4">
    <source>
        <dbReference type="EMBL" id="AMO93247.1"/>
    </source>
</evidence>
<name>A0A127P681_9BURK</name>
<organism evidence="4">
    <name type="scientific">Collimonas fungivorans</name>
    <dbReference type="NCBI Taxonomy" id="158899"/>
    <lineage>
        <taxon>Bacteria</taxon>
        <taxon>Pseudomonadati</taxon>
        <taxon>Pseudomonadota</taxon>
        <taxon>Betaproteobacteria</taxon>
        <taxon>Burkholderiales</taxon>
        <taxon>Oxalobacteraceae</taxon>
        <taxon>Collimonas</taxon>
    </lineage>
</organism>
<comment type="similarity">
    <text evidence="1">Belongs to the NodU/CmcH family.</text>
</comment>
<dbReference type="PANTHER" id="PTHR34847:SF1">
    <property type="entry name" value="NODULATION PROTEIN U"/>
    <property type="match status" value="1"/>
</dbReference>
<feature type="domain" description="Carbamoyltransferase" evidence="2">
    <location>
        <begin position="3"/>
        <end position="341"/>
    </location>
</feature>
<evidence type="ECO:0000259" key="3">
    <source>
        <dbReference type="Pfam" id="PF16861"/>
    </source>
</evidence>
<evidence type="ECO:0000256" key="1">
    <source>
        <dbReference type="ARBA" id="ARBA00006129"/>
    </source>
</evidence>
<evidence type="ECO:0000259" key="2">
    <source>
        <dbReference type="Pfam" id="PF02543"/>
    </source>
</evidence>
<dbReference type="PANTHER" id="PTHR34847">
    <property type="entry name" value="NODULATION PROTEIN U"/>
    <property type="match status" value="1"/>
</dbReference>
<evidence type="ECO:0000313" key="5">
    <source>
        <dbReference type="Proteomes" id="UP000072421"/>
    </source>
</evidence>
<dbReference type="Pfam" id="PF16861">
    <property type="entry name" value="Carbam_trans_C"/>
    <property type="match status" value="1"/>
</dbReference>
<gene>
    <name evidence="4" type="ORF">CFter6_0518</name>
</gene>
<dbReference type="RefSeq" id="WP_061538599.1">
    <property type="nucleotide sequence ID" value="NZ_CP013232.1"/>
</dbReference>